<evidence type="ECO:0000313" key="3">
    <source>
        <dbReference type="EMBL" id="OXI29540.1"/>
    </source>
</evidence>
<gene>
    <name evidence="4" type="ORF">CFB84_11115</name>
    <name evidence="3" type="ORF">CFB84_43940</name>
</gene>
<sequence>MHTWHYEKDGQRLGPVSNDEMRRLIQERVVTLGTLVWKQGFVDWRTLSDTELASHLETSSMPPALPATKISNVIVWILAFAPIIGLMLQAMIGGALAPTDDMADLAGEIAVKSGQYWWITLLLNIGLSWLDERRLKRAGVDTSRFGKLVFVVPVYLWKRAQSLRQTPAYFWTWIVLFVLSLIEVA</sequence>
<organism evidence="3 5">
    <name type="scientific">Burkholderia aenigmatica</name>
    <dbReference type="NCBI Taxonomy" id="2015348"/>
    <lineage>
        <taxon>Bacteria</taxon>
        <taxon>Pseudomonadati</taxon>
        <taxon>Pseudomonadota</taxon>
        <taxon>Betaproteobacteria</taxon>
        <taxon>Burkholderiales</taxon>
        <taxon>Burkholderiaceae</taxon>
        <taxon>Burkholderia</taxon>
        <taxon>Burkholderia cepacia complex</taxon>
    </lineage>
</organism>
<dbReference type="EMBL" id="NKFA01000061">
    <property type="protein sequence ID" value="OXI29540.1"/>
    <property type="molecule type" value="Genomic_DNA"/>
</dbReference>
<keyword evidence="1" id="KW-1133">Transmembrane helix</keyword>
<reference evidence="3 5" key="3">
    <citation type="submission" date="2017-08" db="EMBL/GenBank/DDBJ databases">
        <title>WGS of novel Burkholderia cepaca complex species.</title>
        <authorList>
            <person name="Lipuma J."/>
            <person name="Spilker T."/>
        </authorList>
    </citation>
    <scope>NUCLEOTIDE SEQUENCE [LARGE SCALE GENOMIC DNA]</scope>
    <source>
        <strain evidence="3 5">AU17325</strain>
    </source>
</reference>
<keyword evidence="1" id="KW-0472">Membrane</keyword>
<dbReference type="AlphaFoldDB" id="A0A228HH53"/>
<dbReference type="Proteomes" id="UP000214600">
    <property type="component" value="Unassembled WGS sequence"/>
</dbReference>
<feature type="transmembrane region" description="Helical" evidence="1">
    <location>
        <begin position="115"/>
        <end position="130"/>
    </location>
</feature>
<dbReference type="RefSeq" id="WP_089450788.1">
    <property type="nucleotide sequence ID" value="NZ_NKFA01000004.1"/>
</dbReference>
<protein>
    <recommendedName>
        <fullName evidence="2">GYF domain-containing protein</fullName>
    </recommendedName>
</protein>
<comment type="caution">
    <text evidence="3">The sequence shown here is derived from an EMBL/GenBank/DDBJ whole genome shotgun (WGS) entry which is preliminary data.</text>
</comment>
<feature type="domain" description="GYF" evidence="2">
    <location>
        <begin position="4"/>
        <end position="49"/>
    </location>
</feature>
<feature type="transmembrane region" description="Helical" evidence="1">
    <location>
        <begin position="73"/>
        <end position="95"/>
    </location>
</feature>
<evidence type="ECO:0000313" key="4">
    <source>
        <dbReference type="EMBL" id="OXI47750.1"/>
    </source>
</evidence>
<dbReference type="Pfam" id="PF14237">
    <property type="entry name" value="GYF_2"/>
    <property type="match status" value="1"/>
</dbReference>
<keyword evidence="1" id="KW-0812">Transmembrane</keyword>
<name>A0A228HH53_9BURK</name>
<reference evidence="5" key="1">
    <citation type="submission" date="2017-06" db="EMBL/GenBank/DDBJ databases">
        <authorList>
            <person name="LiPuma J."/>
            <person name="Spilker T."/>
        </authorList>
    </citation>
    <scope>NUCLEOTIDE SEQUENCE [LARGE SCALE GENOMIC DNA]</scope>
    <source>
        <strain evidence="5">AU17325</strain>
    </source>
</reference>
<reference evidence="3" key="2">
    <citation type="submission" date="2017-06" db="EMBL/GenBank/DDBJ databases">
        <authorList>
            <person name="Kim H.J."/>
            <person name="Triplett B.A."/>
        </authorList>
    </citation>
    <scope>NUCLEOTIDE SEQUENCE [LARGE SCALE GENOMIC DNA]</scope>
    <source>
        <strain evidence="3">AU17325</strain>
    </source>
</reference>
<accession>A0A228HH53</accession>
<evidence type="ECO:0000256" key="1">
    <source>
        <dbReference type="SAM" id="Phobius"/>
    </source>
</evidence>
<dbReference type="InterPro" id="IPR025640">
    <property type="entry name" value="GYF_2"/>
</dbReference>
<feature type="transmembrane region" description="Helical" evidence="1">
    <location>
        <begin position="168"/>
        <end position="184"/>
    </location>
</feature>
<evidence type="ECO:0000313" key="5">
    <source>
        <dbReference type="Proteomes" id="UP000214600"/>
    </source>
</evidence>
<dbReference type="EMBL" id="NKFA01000004">
    <property type="protein sequence ID" value="OXI47750.1"/>
    <property type="molecule type" value="Genomic_DNA"/>
</dbReference>
<evidence type="ECO:0000259" key="2">
    <source>
        <dbReference type="Pfam" id="PF14237"/>
    </source>
</evidence>
<proteinExistence type="predicted"/>
<dbReference type="OrthoDB" id="8859199at2"/>